<feature type="region of interest" description="Disordered" evidence="1">
    <location>
        <begin position="1"/>
        <end position="29"/>
    </location>
</feature>
<proteinExistence type="predicted"/>
<evidence type="ECO:0000313" key="2">
    <source>
        <dbReference type="EMBL" id="MDR5712348.1"/>
    </source>
</evidence>
<dbReference type="EMBL" id="JAVKGT010000023">
    <property type="protein sequence ID" value="MDR5712348.1"/>
    <property type="molecule type" value="Genomic_DNA"/>
</dbReference>
<sequence>MNHPAPRGTDEPVQQPGPASAPGIMPGHRGRRRLAALGLVGGLALLTACGQDDEVPEGETQAPDPAGAEHAVAAAAAGAERAASYGFDAAGFMPKESRDYYREQMTDPFEERQALEVTPAECADPLLADGWSPLLLETDAARVDFAAQTFAGQGSLEVAPLENQDDRDRAQEYQQAVEELIASCSEVEFSTDDGDFVLEISEPELQADLPDTTAFVWERRAAGAESPAGTETAQILFTPQDDDVVMVSFMGESAAGSEEFTQIAEAITEETLAALGETTDD</sequence>
<dbReference type="RefSeq" id="WP_310537728.1">
    <property type="nucleotide sequence ID" value="NZ_BAAAOC010000014.1"/>
</dbReference>
<protein>
    <recommendedName>
        <fullName evidence="4">Sensor domain-containing protein</fullName>
    </recommendedName>
</protein>
<reference evidence="3" key="1">
    <citation type="submission" date="2023-07" db="EMBL/GenBank/DDBJ databases">
        <title>Description of three actinobacteria isolated from air of manufacturing shop in a pharmaceutical factory.</title>
        <authorList>
            <person name="Zhang D.-F."/>
        </authorList>
    </citation>
    <scope>NUCLEOTIDE SEQUENCE [LARGE SCALE GENOMIC DNA]</scope>
    <source>
        <strain evidence="3">CCTCC AB 207010</strain>
    </source>
</reference>
<accession>A0ABU1FUK2</accession>
<evidence type="ECO:0008006" key="4">
    <source>
        <dbReference type="Google" id="ProtNLM"/>
    </source>
</evidence>
<evidence type="ECO:0000256" key="1">
    <source>
        <dbReference type="SAM" id="MobiDB-lite"/>
    </source>
</evidence>
<evidence type="ECO:0000313" key="3">
    <source>
        <dbReference type="Proteomes" id="UP001260872"/>
    </source>
</evidence>
<organism evidence="2 3">
    <name type="scientific">Nesterenkonia flava</name>
    <dbReference type="NCBI Taxonomy" id="469799"/>
    <lineage>
        <taxon>Bacteria</taxon>
        <taxon>Bacillati</taxon>
        <taxon>Actinomycetota</taxon>
        <taxon>Actinomycetes</taxon>
        <taxon>Micrococcales</taxon>
        <taxon>Micrococcaceae</taxon>
        <taxon>Nesterenkonia</taxon>
    </lineage>
</organism>
<gene>
    <name evidence="2" type="ORF">RH857_09425</name>
</gene>
<name>A0ABU1FUK2_9MICC</name>
<comment type="caution">
    <text evidence="2">The sequence shown here is derived from an EMBL/GenBank/DDBJ whole genome shotgun (WGS) entry which is preliminary data.</text>
</comment>
<dbReference type="Proteomes" id="UP001260872">
    <property type="component" value="Unassembled WGS sequence"/>
</dbReference>
<keyword evidence="3" id="KW-1185">Reference proteome</keyword>